<name>A0A0N4Y465_NIPBR</name>
<dbReference type="AlphaFoldDB" id="A0A0N4Y465"/>
<dbReference type="WBParaSite" id="NBR_0001066301-mRNA-1">
    <property type="protein sequence ID" value="NBR_0001066301-mRNA-1"/>
    <property type="gene ID" value="NBR_0001066301"/>
</dbReference>
<reference evidence="3" key="1">
    <citation type="submission" date="2017-02" db="UniProtKB">
        <authorList>
            <consortium name="WormBaseParasite"/>
        </authorList>
    </citation>
    <scope>IDENTIFICATION</scope>
</reference>
<accession>A0A0N4Y465</accession>
<dbReference type="Proteomes" id="UP000271162">
    <property type="component" value="Unassembled WGS sequence"/>
</dbReference>
<keyword evidence="2" id="KW-1185">Reference proteome</keyword>
<reference evidence="1 2" key="2">
    <citation type="submission" date="2018-11" db="EMBL/GenBank/DDBJ databases">
        <authorList>
            <consortium name="Pathogen Informatics"/>
        </authorList>
    </citation>
    <scope>NUCLEOTIDE SEQUENCE [LARGE SCALE GENOMIC DNA]</scope>
</reference>
<evidence type="ECO:0000313" key="1">
    <source>
        <dbReference type="EMBL" id="VDL74253.1"/>
    </source>
</evidence>
<evidence type="ECO:0000313" key="2">
    <source>
        <dbReference type="Proteomes" id="UP000271162"/>
    </source>
</evidence>
<dbReference type="EMBL" id="UYSL01020362">
    <property type="protein sequence ID" value="VDL74253.1"/>
    <property type="molecule type" value="Genomic_DNA"/>
</dbReference>
<proteinExistence type="predicted"/>
<gene>
    <name evidence="1" type="ORF">NBR_LOCUS10664</name>
</gene>
<evidence type="ECO:0000313" key="3">
    <source>
        <dbReference type="WBParaSite" id="NBR_0001066301-mRNA-1"/>
    </source>
</evidence>
<sequence length="115" mass="13041">MLTMEVSLLAKGGWRFKRNLPQGTQFTEDEHCKYLPGKAVERLEQQTPGEHLGNIRQWDLSARSLKGPVDAVFGLLGIHWPRSRGEFNGGCLMNPELVLSGWDRLISCHFPPRLD</sequence>
<organism evidence="3">
    <name type="scientific">Nippostrongylus brasiliensis</name>
    <name type="common">Rat hookworm</name>
    <dbReference type="NCBI Taxonomy" id="27835"/>
    <lineage>
        <taxon>Eukaryota</taxon>
        <taxon>Metazoa</taxon>
        <taxon>Ecdysozoa</taxon>
        <taxon>Nematoda</taxon>
        <taxon>Chromadorea</taxon>
        <taxon>Rhabditida</taxon>
        <taxon>Rhabditina</taxon>
        <taxon>Rhabditomorpha</taxon>
        <taxon>Strongyloidea</taxon>
        <taxon>Heligmosomidae</taxon>
        <taxon>Nippostrongylus</taxon>
    </lineage>
</organism>
<protein>
    <submittedName>
        <fullName evidence="1 3">Uncharacterized protein</fullName>
    </submittedName>
</protein>